<dbReference type="GeneID" id="78294721"/>
<dbReference type="GO" id="GO:0015628">
    <property type="term" value="P:protein secretion by the type II secretion system"/>
    <property type="evidence" value="ECO:0007669"/>
    <property type="project" value="InterPro"/>
</dbReference>
<dbReference type="InterPro" id="IPR012902">
    <property type="entry name" value="N_methyl_site"/>
</dbReference>
<protein>
    <submittedName>
        <fullName evidence="3 4">Prepilin-type N-terminal cleavage/methylation domain-containing protein</fullName>
    </submittedName>
</protein>
<dbReference type="EMBL" id="JABAEW010000001">
    <property type="protein sequence ID" value="NMD85022.1"/>
    <property type="molecule type" value="Genomic_DNA"/>
</dbReference>
<keyword evidence="2" id="KW-1133">Transmembrane helix</keyword>
<keyword evidence="1" id="KW-0488">Methylation</keyword>
<dbReference type="RefSeq" id="WP_116883416.1">
    <property type="nucleotide sequence ID" value="NZ_CABMMC010000014.1"/>
</dbReference>
<dbReference type="PANTHER" id="PTHR30093:SF2">
    <property type="entry name" value="TYPE II SECRETION SYSTEM PROTEIN H"/>
    <property type="match status" value="1"/>
</dbReference>
<dbReference type="Pfam" id="PF07963">
    <property type="entry name" value="N_methyl"/>
    <property type="match status" value="1"/>
</dbReference>
<dbReference type="InterPro" id="IPR045584">
    <property type="entry name" value="Pilin-like"/>
</dbReference>
<keyword evidence="2" id="KW-0472">Membrane</keyword>
<organism evidence="4 5">
    <name type="scientific">Victivallis vadensis</name>
    <dbReference type="NCBI Taxonomy" id="172901"/>
    <lineage>
        <taxon>Bacteria</taxon>
        <taxon>Pseudomonadati</taxon>
        <taxon>Lentisphaerota</taxon>
        <taxon>Lentisphaeria</taxon>
        <taxon>Victivallales</taxon>
        <taxon>Victivallaceae</taxon>
        <taxon>Victivallis</taxon>
    </lineage>
</organism>
<evidence type="ECO:0000256" key="1">
    <source>
        <dbReference type="ARBA" id="ARBA00022481"/>
    </source>
</evidence>
<dbReference type="OrthoDB" id="249920at2"/>
<sequence>MRYKNFTLIELLVVIAIIAILAGMLLPALNQAREKGISASCVGRLKSIGQADSLYSADYEFISPARQYLMGGSGTYWCGVSNGSSSGSGDSIDFTADGYLTPYLKKSGNADQEIMRELSSNVFICPHASVAGMLTGQKITAANGGGYGVNRKVHGVFEMWSGRPASSTYGLKRPGRIKNPSAVVGYGDSATSDAGKLKVNNLISCNKVHFRHSGQGNFAFADGHVGSRTGFYTHAGGTMGTANADPVNHIGCLDADENDEGTAESLYGE</sequence>
<evidence type="ECO:0000313" key="6">
    <source>
        <dbReference type="Proteomes" id="UP000576225"/>
    </source>
</evidence>
<reference evidence="4 5" key="1">
    <citation type="submission" date="2018-04" db="EMBL/GenBank/DDBJ databases">
        <title>Genomic Encyclopedia of Type Strains, Phase IV (KMG-IV): sequencing the most valuable type-strain genomes for metagenomic binning, comparative biology and taxonomic classification.</title>
        <authorList>
            <person name="Goeker M."/>
        </authorList>
    </citation>
    <scope>NUCLEOTIDE SEQUENCE [LARGE SCALE GENOMIC DNA]</scope>
    <source>
        <strain evidence="4 5">DSM 14823</strain>
    </source>
</reference>
<dbReference type="Proteomes" id="UP000245959">
    <property type="component" value="Unassembled WGS sequence"/>
</dbReference>
<dbReference type="SUPFAM" id="SSF54523">
    <property type="entry name" value="Pili subunits"/>
    <property type="match status" value="1"/>
</dbReference>
<name>A0A2U1B4I3_9BACT</name>
<proteinExistence type="predicted"/>
<dbReference type="GO" id="GO:0015627">
    <property type="term" value="C:type II protein secretion system complex"/>
    <property type="evidence" value="ECO:0007669"/>
    <property type="project" value="InterPro"/>
</dbReference>
<gene>
    <name evidence="4" type="ORF">C8D82_10837</name>
    <name evidence="3" type="ORF">HF882_00330</name>
</gene>
<reference evidence="3 6" key="2">
    <citation type="submission" date="2020-04" db="EMBL/GenBank/DDBJ databases">
        <authorList>
            <person name="Hitch T.C.A."/>
            <person name="Wylensek D."/>
            <person name="Clavel T."/>
        </authorList>
    </citation>
    <scope>NUCLEOTIDE SEQUENCE [LARGE SCALE GENOMIC DNA]</scope>
    <source>
        <strain evidence="3 6">COR2-253-APC-1A</strain>
    </source>
</reference>
<keyword evidence="2" id="KW-0812">Transmembrane</keyword>
<dbReference type="Proteomes" id="UP000576225">
    <property type="component" value="Unassembled WGS sequence"/>
</dbReference>
<evidence type="ECO:0000313" key="4">
    <source>
        <dbReference type="EMBL" id="PVY43512.1"/>
    </source>
</evidence>
<dbReference type="PANTHER" id="PTHR30093">
    <property type="entry name" value="GENERAL SECRETION PATHWAY PROTEIN G"/>
    <property type="match status" value="1"/>
</dbReference>
<dbReference type="InterPro" id="IPR027558">
    <property type="entry name" value="Pre_pil_HX9DG_C"/>
</dbReference>
<dbReference type="PRINTS" id="PR00813">
    <property type="entry name" value="BCTERIALGSPG"/>
</dbReference>
<dbReference type="InterPro" id="IPR000983">
    <property type="entry name" value="Bac_GSPG_pilin"/>
</dbReference>
<dbReference type="AlphaFoldDB" id="A0A2U1B4I3"/>
<dbReference type="NCBIfam" id="TIGR02532">
    <property type="entry name" value="IV_pilin_GFxxxE"/>
    <property type="match status" value="1"/>
</dbReference>
<keyword evidence="5" id="KW-1185">Reference proteome</keyword>
<dbReference type="Gene3D" id="3.30.700.10">
    <property type="entry name" value="Glycoprotein, Type 4 Pilin"/>
    <property type="match status" value="1"/>
</dbReference>
<evidence type="ECO:0000313" key="5">
    <source>
        <dbReference type="Proteomes" id="UP000245959"/>
    </source>
</evidence>
<evidence type="ECO:0000256" key="2">
    <source>
        <dbReference type="SAM" id="Phobius"/>
    </source>
</evidence>
<feature type="transmembrane region" description="Helical" evidence="2">
    <location>
        <begin position="6"/>
        <end position="29"/>
    </location>
</feature>
<dbReference type="NCBIfam" id="TIGR04294">
    <property type="entry name" value="pre_pil_HX9DG"/>
    <property type="match status" value="1"/>
</dbReference>
<evidence type="ECO:0000313" key="3">
    <source>
        <dbReference type="EMBL" id="NMD85022.1"/>
    </source>
</evidence>
<comment type="caution">
    <text evidence="4">The sequence shown here is derived from an EMBL/GenBank/DDBJ whole genome shotgun (WGS) entry which is preliminary data.</text>
</comment>
<dbReference type="EMBL" id="QEKH01000008">
    <property type="protein sequence ID" value="PVY43512.1"/>
    <property type="molecule type" value="Genomic_DNA"/>
</dbReference>
<accession>A0A2U1B4I3</accession>